<dbReference type="OrthoDB" id="9979752at2"/>
<dbReference type="EMBL" id="CP036266">
    <property type="protein sequence ID" value="QDT19434.1"/>
    <property type="molecule type" value="Genomic_DNA"/>
</dbReference>
<dbReference type="Proteomes" id="UP000320421">
    <property type="component" value="Chromosome"/>
</dbReference>
<feature type="transmembrane region" description="Helical" evidence="1">
    <location>
        <begin position="72"/>
        <end position="94"/>
    </location>
</feature>
<keyword evidence="1" id="KW-1133">Transmembrane helix</keyword>
<protein>
    <submittedName>
        <fullName evidence="2">Uncharacterized protein</fullName>
    </submittedName>
</protein>
<proteinExistence type="predicted"/>
<keyword evidence="1" id="KW-0812">Transmembrane</keyword>
<evidence type="ECO:0000256" key="1">
    <source>
        <dbReference type="SAM" id="Phobius"/>
    </source>
</evidence>
<dbReference type="RefSeq" id="WP_145181272.1">
    <property type="nucleotide sequence ID" value="NZ_CP036266.1"/>
</dbReference>
<evidence type="ECO:0000313" key="3">
    <source>
        <dbReference type="Proteomes" id="UP000320421"/>
    </source>
</evidence>
<gene>
    <name evidence="2" type="ORF">HG66A1_11990</name>
</gene>
<sequence length="95" mass="10952">MTLQRILWLQALIALAMVLLIRFGNVDNTSTPNYLNLFIFASLAFYSLYLFPIIAILRLLYRKPDELTDFEITWSIIAGILLYLVVFLAILPSIQ</sequence>
<dbReference type="AlphaFoldDB" id="A0A517PJ78"/>
<organism evidence="2 3">
    <name type="scientific">Gimesia chilikensis</name>
    <dbReference type="NCBI Taxonomy" id="2605989"/>
    <lineage>
        <taxon>Bacteria</taxon>
        <taxon>Pseudomonadati</taxon>
        <taxon>Planctomycetota</taxon>
        <taxon>Planctomycetia</taxon>
        <taxon>Planctomycetales</taxon>
        <taxon>Planctomycetaceae</taxon>
        <taxon>Gimesia</taxon>
    </lineage>
</organism>
<name>A0A517PJ78_9PLAN</name>
<keyword evidence="3" id="KW-1185">Reference proteome</keyword>
<feature type="transmembrane region" description="Helical" evidence="1">
    <location>
        <begin position="7"/>
        <end position="25"/>
    </location>
</feature>
<accession>A0A517PJ78</accession>
<keyword evidence="1" id="KW-0472">Membrane</keyword>
<feature type="transmembrane region" description="Helical" evidence="1">
    <location>
        <begin position="37"/>
        <end position="60"/>
    </location>
</feature>
<reference evidence="2 3" key="1">
    <citation type="submission" date="2019-02" db="EMBL/GenBank/DDBJ databases">
        <title>Deep-cultivation of Planctomycetes and their phenomic and genomic characterization uncovers novel biology.</title>
        <authorList>
            <person name="Wiegand S."/>
            <person name="Jogler M."/>
            <person name="Boedeker C."/>
            <person name="Pinto D."/>
            <person name="Vollmers J."/>
            <person name="Rivas-Marin E."/>
            <person name="Kohn T."/>
            <person name="Peeters S.H."/>
            <person name="Heuer A."/>
            <person name="Rast P."/>
            <person name="Oberbeckmann S."/>
            <person name="Bunk B."/>
            <person name="Jeske O."/>
            <person name="Meyerdierks A."/>
            <person name="Storesund J.E."/>
            <person name="Kallscheuer N."/>
            <person name="Luecker S."/>
            <person name="Lage O.M."/>
            <person name="Pohl T."/>
            <person name="Merkel B.J."/>
            <person name="Hornburger P."/>
            <person name="Mueller R.-W."/>
            <person name="Bruemmer F."/>
            <person name="Labrenz M."/>
            <person name="Spormann A.M."/>
            <person name="Op den Camp H."/>
            <person name="Overmann J."/>
            <person name="Amann R."/>
            <person name="Jetten M.S.M."/>
            <person name="Mascher T."/>
            <person name="Medema M.H."/>
            <person name="Devos D.P."/>
            <person name="Kaster A.-K."/>
            <person name="Ovreas L."/>
            <person name="Rohde M."/>
            <person name="Galperin M.Y."/>
            <person name="Jogler C."/>
        </authorList>
    </citation>
    <scope>NUCLEOTIDE SEQUENCE [LARGE SCALE GENOMIC DNA]</scope>
    <source>
        <strain evidence="2 3">HG66A1</strain>
    </source>
</reference>
<evidence type="ECO:0000313" key="2">
    <source>
        <dbReference type="EMBL" id="QDT19434.1"/>
    </source>
</evidence>